<keyword evidence="1" id="KW-0378">Hydrolase</keyword>
<dbReference type="InterPro" id="IPR033132">
    <property type="entry name" value="GH_1_N_CS"/>
</dbReference>
<dbReference type="EMBL" id="BAAAXQ010000015">
    <property type="protein sequence ID" value="GAA3012568.1"/>
    <property type="molecule type" value="Genomic_DNA"/>
</dbReference>
<accession>A0ABN3Y0X3</accession>
<dbReference type="SUPFAM" id="SSF51445">
    <property type="entry name" value="(Trans)glycosidases"/>
    <property type="match status" value="1"/>
</dbReference>
<dbReference type="Gene3D" id="3.20.20.80">
    <property type="entry name" value="Glycosidases"/>
    <property type="match status" value="1"/>
</dbReference>
<dbReference type="InterPro" id="IPR017853">
    <property type="entry name" value="GH"/>
</dbReference>
<comment type="caution">
    <text evidence="3">The sequence shown here is derived from an EMBL/GenBank/DDBJ whole genome shotgun (WGS) entry which is preliminary data.</text>
</comment>
<name>A0ABN3Y0X3_9ENTE</name>
<evidence type="ECO:0000256" key="1">
    <source>
        <dbReference type="ARBA" id="ARBA00023295"/>
    </source>
</evidence>
<dbReference type="PANTHER" id="PTHR10353:SF122">
    <property type="entry name" value="6-PHOSPHO-BETA-GLUCOSIDASE ASCB-RELATED"/>
    <property type="match status" value="1"/>
</dbReference>
<reference evidence="3 4" key="1">
    <citation type="journal article" date="2019" name="Int. J. Syst. Evol. Microbiol.">
        <title>The Global Catalogue of Microorganisms (GCM) 10K type strain sequencing project: providing services to taxonomists for standard genome sequencing and annotation.</title>
        <authorList>
            <consortium name="The Broad Institute Genomics Platform"/>
            <consortium name="The Broad Institute Genome Sequencing Center for Infectious Disease"/>
            <person name="Wu L."/>
            <person name="Ma J."/>
        </authorList>
    </citation>
    <scope>NUCLEOTIDE SEQUENCE [LARGE SCALE GENOMIC DNA]</scope>
    <source>
        <strain evidence="3 4">JCM 8736</strain>
    </source>
</reference>
<dbReference type="Proteomes" id="UP001501577">
    <property type="component" value="Unassembled WGS sequence"/>
</dbReference>
<sequence length="488" mass="56635">MNMDKLFPTNFLWGGAISANQSEGAWNQYGKGPSVADVMKCRSQLNLKEYTDAKTWKQIVKDVKNPEDTLFPKRQGIDFYHHYKEDIQLLAEMGIRVFRTSISWARIFPKGDEEKPNQEGLDFYRSVFEECQKHNIQPLVTLSHYEMPLGLVENYGGWQSRKVGDLFVKFSKTVIKEFHELVPYWITFNEIDSVLRHPFVSAGLTEENRSQKQMLQAMHYQYVASAKVVSFAHRLDEHLQMGCMLTGLTVYPYSCRPEDNYLAQQMRHYMYLSGDVQIRGHYPKPFSKKLKEELQIDFSEEDERILADSHCDFLAFSYYMSITQGIEDGTEKTAGNTITSMKNPYLESSEWGWQIDPLGLRILCQDLCNRFEVPLMIVENGFGAKDTLTKKGQIDDDYRIDYHEKHLYQLAKSIQEDHVEVIGYLTWGLIDIVSSSSAEMEKRYGFIHVDLDNEGQGTLKRTRKKSFYWYKEVIATQGKNLTNGERGS</sequence>
<dbReference type="PRINTS" id="PR00131">
    <property type="entry name" value="GLHYDRLASE1"/>
</dbReference>
<dbReference type="InterPro" id="IPR001360">
    <property type="entry name" value="Glyco_hydro_1"/>
</dbReference>
<evidence type="ECO:0000313" key="4">
    <source>
        <dbReference type="Proteomes" id="UP001501577"/>
    </source>
</evidence>
<keyword evidence="1" id="KW-0326">Glycosidase</keyword>
<keyword evidence="4" id="KW-1185">Reference proteome</keyword>
<gene>
    <name evidence="3" type="ORF">GCM10019998_05970</name>
</gene>
<protein>
    <submittedName>
        <fullName evidence="3">Family 1 glycosylhydrolase</fullName>
    </submittedName>
</protein>
<evidence type="ECO:0000256" key="2">
    <source>
        <dbReference type="RuleBase" id="RU003690"/>
    </source>
</evidence>
<organism evidence="3 4">
    <name type="scientific">Tetragenococcus solitarius</name>
    <dbReference type="NCBI Taxonomy" id="71453"/>
    <lineage>
        <taxon>Bacteria</taxon>
        <taxon>Bacillati</taxon>
        <taxon>Bacillota</taxon>
        <taxon>Bacilli</taxon>
        <taxon>Lactobacillales</taxon>
        <taxon>Enterococcaceae</taxon>
        <taxon>Tetragenococcus</taxon>
    </lineage>
</organism>
<dbReference type="PANTHER" id="PTHR10353">
    <property type="entry name" value="GLYCOSYL HYDROLASE"/>
    <property type="match status" value="1"/>
</dbReference>
<evidence type="ECO:0000313" key="3">
    <source>
        <dbReference type="EMBL" id="GAA3012568.1"/>
    </source>
</evidence>
<dbReference type="PROSITE" id="PS00653">
    <property type="entry name" value="GLYCOSYL_HYDROL_F1_2"/>
    <property type="match status" value="1"/>
</dbReference>
<comment type="similarity">
    <text evidence="2">Belongs to the glycosyl hydrolase 1 family.</text>
</comment>
<proteinExistence type="inferred from homology"/>
<dbReference type="Pfam" id="PF00232">
    <property type="entry name" value="Glyco_hydro_1"/>
    <property type="match status" value="1"/>
</dbReference>